<evidence type="ECO:0000256" key="6">
    <source>
        <dbReference type="ARBA" id="ARBA00023136"/>
    </source>
</evidence>
<protein>
    <submittedName>
        <fullName evidence="11">Mechanosensitive ion channel family protein</fullName>
    </submittedName>
</protein>
<keyword evidence="5 7" id="KW-1133">Transmembrane helix</keyword>
<evidence type="ECO:0000256" key="7">
    <source>
        <dbReference type="SAM" id="Phobius"/>
    </source>
</evidence>
<dbReference type="InterPro" id="IPR010920">
    <property type="entry name" value="LSM_dom_sf"/>
</dbReference>
<keyword evidence="3" id="KW-1003">Cell membrane</keyword>
<organism evidence="11 12">
    <name type="scientific">Comamonas thiooxydans</name>
    <dbReference type="NCBI Taxonomy" id="363952"/>
    <lineage>
        <taxon>Bacteria</taxon>
        <taxon>Pseudomonadati</taxon>
        <taxon>Pseudomonadota</taxon>
        <taxon>Betaproteobacteria</taxon>
        <taxon>Burkholderiales</taxon>
        <taxon>Comamonadaceae</taxon>
        <taxon>Comamonas</taxon>
    </lineage>
</organism>
<evidence type="ECO:0000256" key="2">
    <source>
        <dbReference type="ARBA" id="ARBA00008017"/>
    </source>
</evidence>
<evidence type="ECO:0000313" key="11">
    <source>
        <dbReference type="EMBL" id="MDH1337564.1"/>
    </source>
</evidence>
<evidence type="ECO:0000256" key="5">
    <source>
        <dbReference type="ARBA" id="ARBA00022989"/>
    </source>
</evidence>
<dbReference type="RefSeq" id="WP_280009655.1">
    <property type="nucleotide sequence ID" value="NZ_JAOCEK010000048.1"/>
</dbReference>
<dbReference type="Pfam" id="PF21082">
    <property type="entry name" value="MS_channel_3rd"/>
    <property type="match status" value="1"/>
</dbReference>
<dbReference type="FunFam" id="2.30.30.60:FF:000001">
    <property type="entry name" value="MscS Mechanosensitive ion channel"/>
    <property type="match status" value="1"/>
</dbReference>
<evidence type="ECO:0000256" key="1">
    <source>
        <dbReference type="ARBA" id="ARBA00004651"/>
    </source>
</evidence>
<feature type="domain" description="Mechanosensitive ion channel transmembrane helices 2/3" evidence="10">
    <location>
        <begin position="75"/>
        <end position="115"/>
    </location>
</feature>
<dbReference type="SUPFAM" id="SSF50182">
    <property type="entry name" value="Sm-like ribonucleoproteins"/>
    <property type="match status" value="1"/>
</dbReference>
<proteinExistence type="inferred from homology"/>
<gene>
    <name evidence="11" type="ORF">N5D63_25885</name>
</gene>
<sequence length="298" mass="32423">MNEQLETLFKYIEPAKLLDLGLQAAKFFLIIVVALIVLRLVKAAIDRVGTRIQARSKTLDDQKRIETLMRVLKYVANVVILLLGALIALGTIGISIAPMLAAAGVVSLAVGFGAQSLVKDYFTGIVLLIENQIRAGDFIEVGGKSGTVENVTLRYVRLRDAHGNVHFVPNGQIDSVTNSTMDFAYAVVDVGIAYKEEVDVAIQVMQKVGTELAEDKEWGPKITEPMSTFGVQELADSAVIVRVRFKTLPGEQWGVRREYNKRIKAAFDNVGIEIPFPHVTICPSGGSAVKLPAQISSS</sequence>
<dbReference type="Pfam" id="PF21088">
    <property type="entry name" value="MS_channel_1st"/>
    <property type="match status" value="1"/>
</dbReference>
<dbReference type="InterPro" id="IPR049278">
    <property type="entry name" value="MS_channel_C"/>
</dbReference>
<evidence type="ECO:0000259" key="8">
    <source>
        <dbReference type="Pfam" id="PF00924"/>
    </source>
</evidence>
<name>A0AA42TWU8_9BURK</name>
<evidence type="ECO:0000259" key="10">
    <source>
        <dbReference type="Pfam" id="PF21088"/>
    </source>
</evidence>
<keyword evidence="4 7" id="KW-0812">Transmembrane</keyword>
<dbReference type="Gene3D" id="1.10.287.1260">
    <property type="match status" value="1"/>
</dbReference>
<evidence type="ECO:0000313" key="12">
    <source>
        <dbReference type="Proteomes" id="UP001161065"/>
    </source>
</evidence>
<dbReference type="Gene3D" id="2.30.30.60">
    <property type="match status" value="1"/>
</dbReference>
<dbReference type="PANTHER" id="PTHR30460">
    <property type="entry name" value="MODERATE CONDUCTANCE MECHANOSENSITIVE CHANNEL YBIO"/>
    <property type="match status" value="1"/>
</dbReference>
<dbReference type="GO" id="GO:0008381">
    <property type="term" value="F:mechanosensitive monoatomic ion channel activity"/>
    <property type="evidence" value="ECO:0007669"/>
    <property type="project" value="InterPro"/>
</dbReference>
<evidence type="ECO:0000259" key="9">
    <source>
        <dbReference type="Pfam" id="PF21082"/>
    </source>
</evidence>
<dbReference type="Pfam" id="PF00924">
    <property type="entry name" value="MS_channel_2nd"/>
    <property type="match status" value="1"/>
</dbReference>
<dbReference type="SUPFAM" id="SSF82861">
    <property type="entry name" value="Mechanosensitive channel protein MscS (YggB), transmembrane region"/>
    <property type="match status" value="1"/>
</dbReference>
<feature type="transmembrane region" description="Helical" evidence="7">
    <location>
        <begin position="74"/>
        <end position="94"/>
    </location>
</feature>
<feature type="domain" description="Mechanosensitive ion channel MscS" evidence="8">
    <location>
        <begin position="117"/>
        <end position="180"/>
    </location>
</feature>
<dbReference type="GO" id="GO:0005886">
    <property type="term" value="C:plasma membrane"/>
    <property type="evidence" value="ECO:0007669"/>
    <property type="project" value="UniProtKB-SubCell"/>
</dbReference>
<dbReference type="InterPro" id="IPR006685">
    <property type="entry name" value="MscS_channel_2nd"/>
</dbReference>
<dbReference type="PANTHER" id="PTHR30460:SF0">
    <property type="entry name" value="MODERATE CONDUCTANCE MECHANOSENSITIVE CHANNEL YBIO"/>
    <property type="match status" value="1"/>
</dbReference>
<accession>A0AA42TWU8</accession>
<dbReference type="InterPro" id="IPR023408">
    <property type="entry name" value="MscS_beta-dom_sf"/>
</dbReference>
<comment type="subcellular location">
    <subcellularLocation>
        <location evidence="1">Cell membrane</location>
        <topology evidence="1">Multi-pass membrane protein</topology>
    </subcellularLocation>
</comment>
<dbReference type="EMBL" id="JAOCEK010000048">
    <property type="protein sequence ID" value="MDH1337564.1"/>
    <property type="molecule type" value="Genomic_DNA"/>
</dbReference>
<feature type="transmembrane region" description="Helical" evidence="7">
    <location>
        <begin position="20"/>
        <end position="41"/>
    </location>
</feature>
<keyword evidence="6 7" id="KW-0472">Membrane</keyword>
<dbReference type="InterPro" id="IPR049142">
    <property type="entry name" value="MS_channel_1st"/>
</dbReference>
<comment type="caution">
    <text evidence="11">The sequence shown here is derived from an EMBL/GenBank/DDBJ whole genome shotgun (WGS) entry which is preliminary data.</text>
</comment>
<feature type="domain" description="Mechanosensitive ion channel MscS C-terminal" evidence="9">
    <location>
        <begin position="187"/>
        <end position="274"/>
    </location>
</feature>
<dbReference type="InterPro" id="IPR045276">
    <property type="entry name" value="YbiO_bact"/>
</dbReference>
<dbReference type="Proteomes" id="UP001161065">
    <property type="component" value="Unassembled WGS sequence"/>
</dbReference>
<dbReference type="AlphaFoldDB" id="A0AA42TWU8"/>
<reference evidence="11" key="1">
    <citation type="submission" date="2022-09" db="EMBL/GenBank/DDBJ databases">
        <title>Intensive care unit water sources are persistently colonized with multi-drug resistant bacteria and are the site of extensive horizontal gene transfer of antibiotic resistance genes.</title>
        <authorList>
            <person name="Diorio-Toth L."/>
        </authorList>
    </citation>
    <scope>NUCLEOTIDE SEQUENCE</scope>
    <source>
        <strain evidence="11">GD03832</strain>
    </source>
</reference>
<dbReference type="InterPro" id="IPR011066">
    <property type="entry name" value="MscS_channel_C_sf"/>
</dbReference>
<dbReference type="Gene3D" id="3.30.70.100">
    <property type="match status" value="1"/>
</dbReference>
<dbReference type="SUPFAM" id="SSF82689">
    <property type="entry name" value="Mechanosensitive channel protein MscS (YggB), C-terminal domain"/>
    <property type="match status" value="1"/>
</dbReference>
<evidence type="ECO:0000256" key="4">
    <source>
        <dbReference type="ARBA" id="ARBA00022692"/>
    </source>
</evidence>
<evidence type="ECO:0000256" key="3">
    <source>
        <dbReference type="ARBA" id="ARBA00022475"/>
    </source>
</evidence>
<dbReference type="InterPro" id="IPR011014">
    <property type="entry name" value="MscS_channel_TM-2"/>
</dbReference>
<comment type="similarity">
    <text evidence="2">Belongs to the MscS (TC 1.A.23) family.</text>
</comment>